<comment type="subunit">
    <text evidence="11">This enzyme consists of two polypeptide chains, which are synthesized in precursor form from a single polypeptide.</text>
</comment>
<comment type="caution">
    <text evidence="13">The sequence shown here is derived from an EMBL/GenBank/DDBJ whole genome shotgun (WGS) entry which is preliminary data.</text>
</comment>
<dbReference type="SUPFAM" id="SSF56235">
    <property type="entry name" value="N-terminal nucleophile aminohydrolases (Ntn hydrolases)"/>
    <property type="match status" value="1"/>
</dbReference>
<keyword evidence="11" id="KW-0317">Glutathione biosynthesis</keyword>
<evidence type="ECO:0000313" key="13">
    <source>
        <dbReference type="EMBL" id="GHA76854.1"/>
    </source>
</evidence>
<feature type="binding site" evidence="10">
    <location>
        <position position="494"/>
    </location>
    <ligand>
        <name>L-glutamate</name>
        <dbReference type="ChEBI" id="CHEBI:29985"/>
    </ligand>
</feature>
<comment type="pathway">
    <text evidence="11">Sulfur metabolism; glutathione metabolism.</text>
</comment>
<proteinExistence type="inferred from homology"/>
<comment type="PTM">
    <text evidence="11">Cleaved by autocatalysis into a large and a small subunit.</text>
</comment>
<dbReference type="InterPro" id="IPR043138">
    <property type="entry name" value="GGT_lsub"/>
</dbReference>
<keyword evidence="7 11" id="KW-0012">Acyltransferase</keyword>
<comment type="catalytic activity">
    <reaction evidence="1 11">
        <text>an S-substituted glutathione + H2O = an S-substituted L-cysteinylglycine + L-glutamate</text>
        <dbReference type="Rhea" id="RHEA:59468"/>
        <dbReference type="ChEBI" id="CHEBI:15377"/>
        <dbReference type="ChEBI" id="CHEBI:29985"/>
        <dbReference type="ChEBI" id="CHEBI:90779"/>
        <dbReference type="ChEBI" id="CHEBI:143103"/>
        <dbReference type="EC" id="3.4.19.13"/>
    </reaction>
</comment>
<protein>
    <recommendedName>
        <fullName evidence="11">Glutathione hydrolase proenzyme</fullName>
        <ecNumber evidence="11">2.3.2.2</ecNumber>
        <ecNumber evidence="11">3.4.19.13</ecNumber>
    </recommendedName>
    <component>
        <recommendedName>
            <fullName evidence="11">Glutathione hydrolase large chain</fullName>
        </recommendedName>
    </component>
    <component>
        <recommendedName>
            <fullName evidence="11">Glutathione hydrolase small chain</fullName>
        </recommendedName>
    </component>
</protein>
<feature type="binding site" evidence="10">
    <location>
        <position position="115"/>
    </location>
    <ligand>
        <name>L-glutamate</name>
        <dbReference type="ChEBI" id="CHEBI:29985"/>
    </ligand>
</feature>
<keyword evidence="4 11" id="KW-0808">Transferase</keyword>
<dbReference type="InterPro" id="IPR029055">
    <property type="entry name" value="Ntn_hydrolases_N"/>
</dbReference>
<dbReference type="GO" id="GO:0006750">
    <property type="term" value="P:glutathione biosynthetic process"/>
    <property type="evidence" value="ECO:0007669"/>
    <property type="project" value="UniProtKB-KW"/>
</dbReference>
<dbReference type="PANTHER" id="PTHR43199:SF1">
    <property type="entry name" value="GLUTATHIONE HYDROLASE PROENZYME"/>
    <property type="match status" value="1"/>
</dbReference>
<evidence type="ECO:0000256" key="2">
    <source>
        <dbReference type="ARBA" id="ARBA00001089"/>
    </source>
</evidence>
<evidence type="ECO:0000256" key="12">
    <source>
        <dbReference type="SAM" id="SignalP"/>
    </source>
</evidence>
<dbReference type="PRINTS" id="PR01210">
    <property type="entry name" value="GGTRANSPTASE"/>
</dbReference>
<accession>A0A8J3CIP4</accession>
<dbReference type="UniPathway" id="UPA00204"/>
<feature type="signal peptide" evidence="12">
    <location>
        <begin position="1"/>
        <end position="28"/>
    </location>
</feature>
<feature type="binding site" evidence="10">
    <location>
        <position position="446"/>
    </location>
    <ligand>
        <name>L-glutamate</name>
        <dbReference type="ChEBI" id="CHEBI:29985"/>
    </ligand>
</feature>
<feature type="active site" description="Nucleophile" evidence="9">
    <location>
        <position position="406"/>
    </location>
</feature>
<dbReference type="AlphaFoldDB" id="A0A8J3CIP4"/>
<dbReference type="GO" id="GO:0036374">
    <property type="term" value="F:glutathione hydrolase activity"/>
    <property type="evidence" value="ECO:0007669"/>
    <property type="project" value="UniProtKB-UniRule"/>
</dbReference>
<dbReference type="PANTHER" id="PTHR43199">
    <property type="entry name" value="GLUTATHIONE HYDROLASE"/>
    <property type="match status" value="1"/>
</dbReference>
<dbReference type="GO" id="GO:0006751">
    <property type="term" value="P:glutathione catabolic process"/>
    <property type="evidence" value="ECO:0007669"/>
    <property type="project" value="UniProtKB-UniRule"/>
</dbReference>
<dbReference type="EC" id="2.3.2.2" evidence="11"/>
<comment type="similarity">
    <text evidence="3 11">Belongs to the gamma-glutamyltransferase family.</text>
</comment>
<reference evidence="13" key="1">
    <citation type="journal article" date="2014" name="Int. J. Syst. Evol. Microbiol.">
        <title>Complete genome sequence of Corynebacterium casei LMG S-19264T (=DSM 44701T), isolated from a smear-ripened cheese.</title>
        <authorList>
            <consortium name="US DOE Joint Genome Institute (JGI-PGF)"/>
            <person name="Walter F."/>
            <person name="Albersmeier A."/>
            <person name="Kalinowski J."/>
            <person name="Ruckert C."/>
        </authorList>
    </citation>
    <scope>NUCLEOTIDE SEQUENCE</scope>
    <source>
        <strain evidence="13">KCTC 32501</strain>
    </source>
</reference>
<evidence type="ECO:0000256" key="3">
    <source>
        <dbReference type="ARBA" id="ARBA00009381"/>
    </source>
</evidence>
<evidence type="ECO:0000256" key="4">
    <source>
        <dbReference type="ARBA" id="ARBA00022679"/>
    </source>
</evidence>
<comment type="catalytic activity">
    <reaction evidence="8 11">
        <text>an N-terminal (5-L-glutamyl)-[peptide] + an alpha-amino acid = 5-L-glutamyl amino acid + an N-terminal L-alpha-aminoacyl-[peptide]</text>
        <dbReference type="Rhea" id="RHEA:23904"/>
        <dbReference type="Rhea" id="RHEA-COMP:9780"/>
        <dbReference type="Rhea" id="RHEA-COMP:9795"/>
        <dbReference type="ChEBI" id="CHEBI:77644"/>
        <dbReference type="ChEBI" id="CHEBI:78597"/>
        <dbReference type="ChEBI" id="CHEBI:78599"/>
        <dbReference type="ChEBI" id="CHEBI:78608"/>
        <dbReference type="EC" id="2.3.2.2"/>
    </reaction>
</comment>
<comment type="catalytic activity">
    <reaction evidence="2 11">
        <text>glutathione + H2O = L-cysteinylglycine + L-glutamate</text>
        <dbReference type="Rhea" id="RHEA:28807"/>
        <dbReference type="ChEBI" id="CHEBI:15377"/>
        <dbReference type="ChEBI" id="CHEBI:29985"/>
        <dbReference type="ChEBI" id="CHEBI:57925"/>
        <dbReference type="ChEBI" id="CHEBI:61694"/>
        <dbReference type="EC" id="3.4.19.13"/>
    </reaction>
</comment>
<dbReference type="InterPro" id="IPR051792">
    <property type="entry name" value="GGT_bact"/>
</dbReference>
<feature type="binding site" evidence="10">
    <location>
        <begin position="471"/>
        <end position="472"/>
    </location>
    <ligand>
        <name>L-glutamate</name>
        <dbReference type="ChEBI" id="CHEBI:29985"/>
    </ligand>
</feature>
<evidence type="ECO:0000256" key="7">
    <source>
        <dbReference type="ARBA" id="ARBA00023315"/>
    </source>
</evidence>
<dbReference type="GO" id="GO:0103068">
    <property type="term" value="F:leukotriene C4 gamma-glutamyl transferase activity"/>
    <property type="evidence" value="ECO:0007669"/>
    <property type="project" value="UniProtKB-EC"/>
</dbReference>
<evidence type="ECO:0000256" key="11">
    <source>
        <dbReference type="RuleBase" id="RU368036"/>
    </source>
</evidence>
<dbReference type="InterPro" id="IPR000101">
    <property type="entry name" value="GGT_peptidase"/>
</dbReference>
<dbReference type="RefSeq" id="WP_189493564.1">
    <property type="nucleotide sequence ID" value="NZ_BMZG01000009.1"/>
</dbReference>
<evidence type="ECO:0000256" key="10">
    <source>
        <dbReference type="PIRSR" id="PIRSR600101-2"/>
    </source>
</evidence>
<evidence type="ECO:0000256" key="9">
    <source>
        <dbReference type="PIRSR" id="PIRSR600101-1"/>
    </source>
</evidence>
<dbReference type="Gene3D" id="3.60.20.40">
    <property type="match status" value="1"/>
</dbReference>
<dbReference type="Proteomes" id="UP000614287">
    <property type="component" value="Unassembled WGS sequence"/>
</dbReference>
<reference evidence="13" key="2">
    <citation type="submission" date="2020-09" db="EMBL/GenBank/DDBJ databases">
        <authorList>
            <person name="Sun Q."/>
            <person name="Kim S."/>
        </authorList>
    </citation>
    <scope>NUCLEOTIDE SEQUENCE</scope>
    <source>
        <strain evidence="13">KCTC 32501</strain>
    </source>
</reference>
<keyword evidence="5 11" id="KW-0378">Hydrolase</keyword>
<evidence type="ECO:0000313" key="14">
    <source>
        <dbReference type="Proteomes" id="UP000614287"/>
    </source>
</evidence>
<dbReference type="EMBL" id="BMZG01000009">
    <property type="protein sequence ID" value="GHA76854.1"/>
    <property type="molecule type" value="Genomic_DNA"/>
</dbReference>
<evidence type="ECO:0000256" key="5">
    <source>
        <dbReference type="ARBA" id="ARBA00022801"/>
    </source>
</evidence>
<keyword evidence="12" id="KW-0732">Signal</keyword>
<gene>
    <name evidence="13" type="ORF">GCM10009007_17320</name>
</gene>
<dbReference type="InterPro" id="IPR043137">
    <property type="entry name" value="GGT_ssub_C"/>
</dbReference>
<evidence type="ECO:0000256" key="6">
    <source>
        <dbReference type="ARBA" id="ARBA00023145"/>
    </source>
</evidence>
<keyword evidence="14" id="KW-1185">Reference proteome</keyword>
<dbReference type="Gene3D" id="1.10.246.130">
    <property type="match status" value="1"/>
</dbReference>
<organism evidence="13 14">
    <name type="scientific">Formosimonas limnophila</name>
    <dbReference type="NCBI Taxonomy" id="1384487"/>
    <lineage>
        <taxon>Bacteria</taxon>
        <taxon>Pseudomonadati</taxon>
        <taxon>Pseudomonadota</taxon>
        <taxon>Betaproteobacteria</taxon>
        <taxon>Burkholderiales</taxon>
        <taxon>Burkholderiaceae</taxon>
        <taxon>Formosimonas</taxon>
    </lineage>
</organism>
<sequence>MRSRHTAHQLLKSTLLASTILTALSVTAQDANPEAASGKSVGKASISSKKFMAATANPLATNAAYDVLKKGGSAVDAAIAAQLVLGLTEPQSSGIAGGAFLLTFDGKNVTNYDGRETAPKKVNEKLFQTDAGADMAFYDAVVGGRSVGVPGVVAMLDLAHKREGKLPWAELFKPAIALAENGFAISPRLNTLLKTEKYLNKDEAAKTYFYEADGITPKAVGTVLKNPEYAAVLKTIAKQGPKGFYTGDVAKAIVNKVNSHPTNPGSMALADMAGYKAKTRTAVCGDYRGHKICGPAAPSSGGVAVLQILGMLERFDLKNLKPADAQAIHYYTEAGSYAFADRGMYLADPDFVKVPTAALIDKNYLARRSALIDPNKSIAGKATAGVPEEMKKVARIDLGSPELTSTSHISIVDANGHAVSMTTSIEDQFGARQFVKGMLLNNQLTDFSFSPMNKDGSAVANRVQAGKRPRSSMAPVLVFDKAGNLEMVVGSPGGSRIINYVAQTLVNLIDWKMDPQTAVDAAHYGSRNNGKTELEKGADWTAATAELKAKGHDVIEGETTSGLSAIVKTPNGYIGGADSRREGTVKGD</sequence>
<dbReference type="NCBIfam" id="TIGR00066">
    <property type="entry name" value="g_glut_trans"/>
    <property type="match status" value="1"/>
</dbReference>
<keyword evidence="6 11" id="KW-0865">Zymogen</keyword>
<feature type="chain" id="PRO_5035265452" description="Glutathione hydrolase proenzyme" evidence="12">
    <location>
        <begin position="29"/>
        <end position="588"/>
    </location>
</feature>
<evidence type="ECO:0000256" key="8">
    <source>
        <dbReference type="ARBA" id="ARBA00047417"/>
    </source>
</evidence>
<evidence type="ECO:0000256" key="1">
    <source>
        <dbReference type="ARBA" id="ARBA00001049"/>
    </source>
</evidence>
<dbReference type="EC" id="3.4.19.13" evidence="11"/>
<name>A0A8J3CIP4_9BURK</name>
<dbReference type="Pfam" id="PF01019">
    <property type="entry name" value="G_glu_transpept"/>
    <property type="match status" value="1"/>
</dbReference>